<dbReference type="PANTHER" id="PTHR43046">
    <property type="entry name" value="GDP-MANNOSE MANNOSYL HYDROLASE"/>
    <property type="match status" value="1"/>
</dbReference>
<feature type="domain" description="Nudix hydrolase" evidence="4">
    <location>
        <begin position="37"/>
        <end position="160"/>
    </location>
</feature>
<evidence type="ECO:0000259" key="4">
    <source>
        <dbReference type="PROSITE" id="PS51462"/>
    </source>
</evidence>
<evidence type="ECO:0000256" key="3">
    <source>
        <dbReference type="RuleBase" id="RU003476"/>
    </source>
</evidence>
<gene>
    <name evidence="5" type="ordered locus">Bphy_6695</name>
</gene>
<protein>
    <submittedName>
        <fullName evidence="5">NUDIX hydrolase</fullName>
    </submittedName>
</protein>
<dbReference type="PANTHER" id="PTHR43046:SF14">
    <property type="entry name" value="MUTT_NUDIX FAMILY PROTEIN"/>
    <property type="match status" value="1"/>
</dbReference>
<accession>B2JT17</accession>
<dbReference type="SUPFAM" id="SSF55811">
    <property type="entry name" value="Nudix"/>
    <property type="match status" value="1"/>
</dbReference>
<proteinExistence type="inferred from homology"/>
<sequence length="175" mass="19545">MPSAERSRAALFVDFVWHVALRLGFQLARVWWHIRRPHHEGALVTIYVGRALLLVKTSYRVEWGLPGGSIHPGETPEEAAQREINEEIGLSPHAMVPAGEVTGMCDGRRDRVHFFELHLDSLPDLRLDNREIVAARLVSPEELQSIPLTAPVAVFLRGDRGGLHKEPVERGQSSG</sequence>
<keyword evidence="2 3" id="KW-0378">Hydrolase</keyword>
<dbReference type="HOGENOM" id="CLU_130835_0_0_4"/>
<geneLocation type="plasmid" evidence="5 6">
    <name>pBPHY01</name>
</geneLocation>
<dbReference type="InterPro" id="IPR020476">
    <property type="entry name" value="Nudix_hydrolase"/>
</dbReference>
<evidence type="ECO:0000256" key="2">
    <source>
        <dbReference type="ARBA" id="ARBA00022801"/>
    </source>
</evidence>
<dbReference type="EMBL" id="CP001045">
    <property type="protein sequence ID" value="ACC75720.1"/>
    <property type="molecule type" value="Genomic_DNA"/>
</dbReference>
<dbReference type="Proteomes" id="UP000001192">
    <property type="component" value="Plasmid pBPHY01"/>
</dbReference>
<dbReference type="OrthoDB" id="9806150at2"/>
<dbReference type="PROSITE" id="PS00893">
    <property type="entry name" value="NUDIX_BOX"/>
    <property type="match status" value="1"/>
</dbReference>
<comment type="cofactor">
    <cofactor evidence="1">
        <name>Mg(2+)</name>
        <dbReference type="ChEBI" id="CHEBI:18420"/>
    </cofactor>
</comment>
<evidence type="ECO:0000313" key="6">
    <source>
        <dbReference type="Proteomes" id="UP000001192"/>
    </source>
</evidence>
<dbReference type="AlphaFoldDB" id="B2JT17"/>
<dbReference type="GO" id="GO:0016787">
    <property type="term" value="F:hydrolase activity"/>
    <property type="evidence" value="ECO:0007669"/>
    <property type="project" value="UniProtKB-KW"/>
</dbReference>
<reference evidence="6" key="1">
    <citation type="journal article" date="2014" name="Stand. Genomic Sci.">
        <title>Complete genome sequence of Burkholderia phymatum STM815(T), a broad host range and efficient nitrogen-fixing symbiont of Mimosa species.</title>
        <authorList>
            <person name="Moulin L."/>
            <person name="Klonowska A."/>
            <person name="Caroline B."/>
            <person name="Booth K."/>
            <person name="Vriezen J.A."/>
            <person name="Melkonian R."/>
            <person name="James E.K."/>
            <person name="Young J.P."/>
            <person name="Bena G."/>
            <person name="Hauser L."/>
            <person name="Land M."/>
            <person name="Kyrpides N."/>
            <person name="Bruce D."/>
            <person name="Chain P."/>
            <person name="Copeland A."/>
            <person name="Pitluck S."/>
            <person name="Woyke T."/>
            <person name="Lizotte-Waniewski M."/>
            <person name="Bristow J."/>
            <person name="Riley M."/>
        </authorList>
    </citation>
    <scope>NUCLEOTIDE SEQUENCE [LARGE SCALE GENOMIC DNA]</scope>
    <source>
        <strain evidence="6">DSM 17167 / CIP 108236 / LMG 21445 / STM815</strain>
        <plasmid evidence="6">Plasmid pBPHY01</plasmid>
    </source>
</reference>
<comment type="similarity">
    <text evidence="3">Belongs to the Nudix hydrolase family.</text>
</comment>
<dbReference type="RefSeq" id="WP_012405879.1">
    <property type="nucleotide sequence ID" value="NC_010625.1"/>
</dbReference>
<dbReference type="PROSITE" id="PS51462">
    <property type="entry name" value="NUDIX"/>
    <property type="match status" value="1"/>
</dbReference>
<dbReference type="Pfam" id="PF00293">
    <property type="entry name" value="NUDIX"/>
    <property type="match status" value="1"/>
</dbReference>
<keyword evidence="5" id="KW-0614">Plasmid</keyword>
<evidence type="ECO:0000313" key="5">
    <source>
        <dbReference type="EMBL" id="ACC75720.1"/>
    </source>
</evidence>
<dbReference type="PRINTS" id="PR00502">
    <property type="entry name" value="NUDIXFAMILY"/>
</dbReference>
<dbReference type="InterPro" id="IPR020084">
    <property type="entry name" value="NUDIX_hydrolase_CS"/>
</dbReference>
<keyword evidence="6" id="KW-1185">Reference proteome</keyword>
<dbReference type="InterPro" id="IPR000086">
    <property type="entry name" value="NUDIX_hydrolase_dom"/>
</dbReference>
<dbReference type="Gene3D" id="3.90.79.10">
    <property type="entry name" value="Nucleoside Triphosphate Pyrophosphohydrolase"/>
    <property type="match status" value="1"/>
</dbReference>
<dbReference type="KEGG" id="bph:Bphy_6695"/>
<dbReference type="InterPro" id="IPR015797">
    <property type="entry name" value="NUDIX_hydrolase-like_dom_sf"/>
</dbReference>
<organism evidence="5 6">
    <name type="scientific">Paraburkholderia phymatum (strain DSM 17167 / CIP 108236 / LMG 21445 / STM815)</name>
    <name type="common">Burkholderia phymatum</name>
    <dbReference type="NCBI Taxonomy" id="391038"/>
    <lineage>
        <taxon>Bacteria</taxon>
        <taxon>Pseudomonadati</taxon>
        <taxon>Pseudomonadota</taxon>
        <taxon>Betaproteobacteria</taxon>
        <taxon>Burkholderiales</taxon>
        <taxon>Burkholderiaceae</taxon>
        <taxon>Paraburkholderia</taxon>
    </lineage>
</organism>
<evidence type="ECO:0000256" key="1">
    <source>
        <dbReference type="ARBA" id="ARBA00001946"/>
    </source>
</evidence>
<name>B2JT17_PARP8</name>